<dbReference type="EMBL" id="CABWKI010000031">
    <property type="protein sequence ID" value="VWQ38366.1"/>
    <property type="molecule type" value="Genomic_DNA"/>
</dbReference>
<evidence type="ECO:0000313" key="3">
    <source>
        <dbReference type="EMBL" id="VWQ27508.1"/>
    </source>
</evidence>
<dbReference type="EMBL" id="CABHML010000077">
    <property type="protein sequence ID" value="VUW85197.1"/>
    <property type="molecule type" value="Genomic_DNA"/>
</dbReference>
<evidence type="ECO:0000313" key="8">
    <source>
        <dbReference type="Proteomes" id="UP000494270"/>
    </source>
</evidence>
<dbReference type="EMBL" id="CABWKE010000005">
    <property type="protein sequence ID" value="VWQ27508.1"/>
    <property type="molecule type" value="Genomic_DNA"/>
</dbReference>
<dbReference type="Proteomes" id="UP000319252">
    <property type="component" value="Unassembled WGS sequence"/>
</dbReference>
<dbReference type="Proteomes" id="UP000345266">
    <property type="component" value="Unassembled WGS sequence"/>
</dbReference>
<sequence>MTPRILHTIRQSSDGTIRFGFSLNRSKQPVAVNGIE</sequence>
<reference evidence="7 8" key="3">
    <citation type="submission" date="2019-10" db="EMBL/GenBank/DDBJ databases">
        <authorList>
            <consortium name="Melissa Lawson"/>
            <person name="O'neill I."/>
        </authorList>
    </citation>
    <scope>NUCLEOTIDE SEQUENCE [LARGE SCALE GENOMIC DNA]</scope>
    <source>
        <strain evidence="4">LH_664</strain>
        <strain evidence="3">LH_665</strain>
    </source>
</reference>
<evidence type="ECO:0000313" key="5">
    <source>
        <dbReference type="Proteomes" id="UP000319252"/>
    </source>
</evidence>
<protein>
    <submittedName>
        <fullName evidence="1">Uncharacterized protein</fullName>
    </submittedName>
</protein>
<dbReference type="Proteomes" id="UP000494179">
    <property type="component" value="Unassembled WGS sequence"/>
</dbReference>
<reference evidence="2 6" key="2">
    <citation type="submission" date="2019-07" db="EMBL/GenBank/DDBJ databases">
        <authorList>
            <person name="Hibberd C M."/>
            <person name="Gehrig L. J."/>
            <person name="Chang H.-W."/>
            <person name="Venkatesh S."/>
        </authorList>
    </citation>
    <scope>NUCLEOTIDE SEQUENCE [LARGE SCALE GENOMIC DNA]</scope>
    <source>
        <strain evidence="2">Bifidobacterium_longum_subsp_infantis_JG_Bg463</strain>
    </source>
</reference>
<evidence type="ECO:0000313" key="2">
    <source>
        <dbReference type="EMBL" id="VUX38989.1"/>
    </source>
</evidence>
<evidence type="ECO:0000313" key="1">
    <source>
        <dbReference type="EMBL" id="VUW85197.1"/>
    </source>
</evidence>
<dbReference type="Proteomes" id="UP000494270">
    <property type="component" value="Unassembled WGS sequence"/>
</dbReference>
<gene>
    <name evidence="4" type="ORF">BIFLH664_02081</name>
    <name evidence="3" type="ORF">BIFLH665_00603</name>
    <name evidence="2" type="ORF">BLJG463_02484</name>
    <name evidence="1" type="ORF">BLONGUMMC1_02120</name>
</gene>
<evidence type="ECO:0000313" key="7">
    <source>
        <dbReference type="Proteomes" id="UP000494179"/>
    </source>
</evidence>
<organism evidence="1 5">
    <name type="scientific">Bifidobacterium longum subsp. infantis</name>
    <dbReference type="NCBI Taxonomy" id="1682"/>
    <lineage>
        <taxon>Bacteria</taxon>
        <taxon>Bacillati</taxon>
        <taxon>Actinomycetota</taxon>
        <taxon>Actinomycetes</taxon>
        <taxon>Bifidobacteriales</taxon>
        <taxon>Bifidobacteriaceae</taxon>
        <taxon>Bifidobacterium</taxon>
    </lineage>
</organism>
<dbReference type="AlphaFoldDB" id="A0A564S440"/>
<proteinExistence type="predicted"/>
<reference evidence="1 5" key="1">
    <citation type="submission" date="2019-07" db="EMBL/GenBank/DDBJ databases">
        <authorList>
            <person name="Chang H.-W."/>
            <person name="Raman A."/>
            <person name="Venkatesh S."/>
            <person name="Gehrig J."/>
        </authorList>
    </citation>
    <scope>NUCLEOTIDE SEQUENCE [LARGE SCALE GENOMIC DNA]</scope>
    <source>
        <strain evidence="1">B.longum_ssp_infantis_4</strain>
    </source>
</reference>
<evidence type="ECO:0000313" key="4">
    <source>
        <dbReference type="EMBL" id="VWQ38366.1"/>
    </source>
</evidence>
<name>A0A564S440_BIFLI</name>
<evidence type="ECO:0000313" key="6">
    <source>
        <dbReference type="Proteomes" id="UP000345266"/>
    </source>
</evidence>
<dbReference type="EMBL" id="CABHNT010000068">
    <property type="protein sequence ID" value="VUX38989.1"/>
    <property type="molecule type" value="Genomic_DNA"/>
</dbReference>
<accession>A0A564S440</accession>